<dbReference type="InterPro" id="IPR015321">
    <property type="entry name" value="TypeI_recpt_CBD"/>
</dbReference>
<dbReference type="OrthoDB" id="9634868at2759"/>
<comment type="subcellular location">
    <subcellularLocation>
        <location evidence="1">Membrane</location>
        <topology evidence="1">Single-pass type I membrane protein</topology>
    </subcellularLocation>
</comment>
<dbReference type="GeneID" id="103345135"/>
<dbReference type="Pfam" id="PF09240">
    <property type="entry name" value="IL6Ra-bind"/>
    <property type="match status" value="1"/>
</dbReference>
<dbReference type="PANTHER" id="PTHR23037">
    <property type="entry name" value="CYTOKINE RECEPTOR"/>
    <property type="match status" value="1"/>
</dbReference>
<dbReference type="InterPro" id="IPR013783">
    <property type="entry name" value="Ig-like_fold"/>
</dbReference>
<evidence type="ECO:0000256" key="1">
    <source>
        <dbReference type="ARBA" id="ARBA00004479"/>
    </source>
</evidence>
<evidence type="ECO:0000256" key="8">
    <source>
        <dbReference type="SAM" id="Phobius"/>
    </source>
</evidence>
<dbReference type="SUPFAM" id="SSF49265">
    <property type="entry name" value="Fibronectin type III"/>
    <property type="match status" value="1"/>
</dbReference>
<accession>G1TM58</accession>
<evidence type="ECO:0000256" key="3">
    <source>
        <dbReference type="ARBA" id="ARBA00022729"/>
    </source>
</evidence>
<dbReference type="GO" id="GO:0004896">
    <property type="term" value="F:cytokine receptor activity"/>
    <property type="evidence" value="ECO:0007669"/>
    <property type="project" value="TreeGrafter"/>
</dbReference>
<dbReference type="Proteomes" id="UP000001811">
    <property type="component" value="Chromosome 2"/>
</dbReference>
<dbReference type="Bgee" id="ENSOCUG00000022761">
    <property type="expression patterns" value="Expressed in blood and 10 other cell types or tissues"/>
</dbReference>
<feature type="transmembrane region" description="Helical" evidence="8">
    <location>
        <begin position="281"/>
        <end position="303"/>
    </location>
</feature>
<dbReference type="Gene3D" id="2.60.40.10">
    <property type="entry name" value="Immunoglobulins"/>
    <property type="match status" value="2"/>
</dbReference>
<reference evidence="11" key="2">
    <citation type="submission" date="2025-08" db="UniProtKB">
        <authorList>
            <consortium name="Ensembl"/>
        </authorList>
    </citation>
    <scope>IDENTIFICATION</scope>
    <source>
        <strain evidence="11">Thorbecke</strain>
    </source>
</reference>
<dbReference type="AlphaFoldDB" id="G1TM58"/>
<evidence type="ECO:0000313" key="12">
    <source>
        <dbReference type="Proteomes" id="UP000001811"/>
    </source>
</evidence>
<dbReference type="InterPro" id="IPR040907">
    <property type="entry name" value="IL3Ra_N"/>
</dbReference>
<dbReference type="Pfam" id="PF18611">
    <property type="entry name" value="IL3Ra_N"/>
    <property type="match status" value="1"/>
</dbReference>
<keyword evidence="6" id="KW-0675">Receptor</keyword>
<reference evidence="11" key="3">
    <citation type="submission" date="2025-09" db="UniProtKB">
        <authorList>
            <consortium name="Ensembl"/>
        </authorList>
    </citation>
    <scope>IDENTIFICATION</scope>
    <source>
        <strain evidence="11">Thorbecke</strain>
    </source>
</reference>
<name>G1TM58_RABIT</name>
<dbReference type="EMBL" id="AAGW02010820">
    <property type="status" value="NOT_ANNOTATED_CDS"/>
    <property type="molecule type" value="Genomic_DNA"/>
</dbReference>
<dbReference type="CTD" id="3563"/>
<feature type="domain" description="Type I cytokine receptor cytokine-binding" evidence="9">
    <location>
        <begin position="90"/>
        <end position="179"/>
    </location>
</feature>
<proteinExistence type="predicted"/>
<dbReference type="RefSeq" id="XP_008246684.1">
    <property type="nucleotide sequence ID" value="XM_008248462.4"/>
</dbReference>
<dbReference type="Ensembl" id="ENSOCUT00000028791.3">
    <property type="protein sequence ID" value="ENSOCUP00000018065.3"/>
    <property type="gene ID" value="ENSOCUG00000022761.3"/>
</dbReference>
<keyword evidence="4 8" id="KW-1133">Transmembrane helix</keyword>
<evidence type="ECO:0000256" key="6">
    <source>
        <dbReference type="ARBA" id="ARBA00023170"/>
    </source>
</evidence>
<dbReference type="eggNOG" id="ENOG502RZVR">
    <property type="taxonomic scope" value="Eukaryota"/>
</dbReference>
<evidence type="ECO:0000256" key="7">
    <source>
        <dbReference type="ARBA" id="ARBA00023180"/>
    </source>
</evidence>
<evidence type="ECO:0000256" key="4">
    <source>
        <dbReference type="ARBA" id="ARBA00022989"/>
    </source>
</evidence>
<gene>
    <name evidence="11" type="primary">IL3RA</name>
</gene>
<keyword evidence="2 8" id="KW-0812">Transmembrane</keyword>
<evidence type="ECO:0000256" key="2">
    <source>
        <dbReference type="ARBA" id="ARBA00022692"/>
    </source>
</evidence>
<feature type="domain" description="IL-3 receptor alpha chain N-terminal" evidence="10">
    <location>
        <begin position="8"/>
        <end position="78"/>
    </location>
</feature>
<keyword evidence="5 8" id="KW-0472">Membrane</keyword>
<evidence type="ECO:0000259" key="9">
    <source>
        <dbReference type="Pfam" id="PF09240"/>
    </source>
</evidence>
<dbReference type="InterPro" id="IPR036116">
    <property type="entry name" value="FN3_sf"/>
</dbReference>
<organism evidence="11 12">
    <name type="scientific">Oryctolagus cuniculus</name>
    <name type="common">Rabbit</name>
    <dbReference type="NCBI Taxonomy" id="9986"/>
    <lineage>
        <taxon>Eukaryota</taxon>
        <taxon>Metazoa</taxon>
        <taxon>Chordata</taxon>
        <taxon>Craniata</taxon>
        <taxon>Vertebrata</taxon>
        <taxon>Euteleostomi</taxon>
        <taxon>Mammalia</taxon>
        <taxon>Eutheria</taxon>
        <taxon>Euarchontoglires</taxon>
        <taxon>Glires</taxon>
        <taxon>Lagomorpha</taxon>
        <taxon>Leporidae</taxon>
        <taxon>Oryctolagus</taxon>
    </lineage>
</organism>
<evidence type="ECO:0008006" key="13">
    <source>
        <dbReference type="Google" id="ProtNLM"/>
    </source>
</evidence>
<dbReference type="HOGENOM" id="CLU_039627_1_0_1"/>
<evidence type="ECO:0000313" key="11">
    <source>
        <dbReference type="Ensembl" id="ENSOCUP00000018065.3"/>
    </source>
</evidence>
<keyword evidence="3" id="KW-0732">Signal</keyword>
<keyword evidence="7" id="KW-0325">Glycoprotein</keyword>
<evidence type="ECO:0000259" key="10">
    <source>
        <dbReference type="Pfam" id="PF18611"/>
    </source>
</evidence>
<reference evidence="11 12" key="1">
    <citation type="journal article" date="2011" name="Nature">
        <title>A high-resolution map of human evolutionary constraint using 29 mammals.</title>
        <authorList>
            <person name="Lindblad-Toh K."/>
            <person name="Garber M."/>
            <person name="Zuk O."/>
            <person name="Lin M.F."/>
            <person name="Parker B.J."/>
            <person name="Washietl S."/>
            <person name="Kheradpour P."/>
            <person name="Ernst J."/>
            <person name="Jordan G."/>
            <person name="Mauceli E."/>
            <person name="Ward L.D."/>
            <person name="Lowe C.B."/>
            <person name="Holloway A.K."/>
            <person name="Clamp M."/>
            <person name="Gnerre S."/>
            <person name="Alfoldi J."/>
            <person name="Beal K."/>
            <person name="Chang J."/>
            <person name="Clawson H."/>
            <person name="Cuff J."/>
            <person name="Di Palma F."/>
            <person name="Fitzgerald S."/>
            <person name="Flicek P."/>
            <person name="Guttman M."/>
            <person name="Hubisz M.J."/>
            <person name="Jaffe D.B."/>
            <person name="Jungreis I."/>
            <person name="Kent W.J."/>
            <person name="Kostka D."/>
            <person name="Lara M."/>
            <person name="Martins A.L."/>
            <person name="Massingham T."/>
            <person name="Moltke I."/>
            <person name="Raney B.J."/>
            <person name="Rasmussen M.D."/>
            <person name="Robinson J."/>
            <person name="Stark A."/>
            <person name="Vilella A.J."/>
            <person name="Wen J."/>
            <person name="Xie X."/>
            <person name="Zody M.C."/>
            <person name="Baldwin J."/>
            <person name="Bloom T."/>
            <person name="Chin C.W."/>
            <person name="Heiman D."/>
            <person name="Nicol R."/>
            <person name="Nusbaum C."/>
            <person name="Young S."/>
            <person name="Wilkinson J."/>
            <person name="Worley K.C."/>
            <person name="Kovar C.L."/>
            <person name="Muzny D.M."/>
            <person name="Gibbs R.A."/>
            <person name="Cree A."/>
            <person name="Dihn H.H."/>
            <person name="Fowler G."/>
            <person name="Jhangiani S."/>
            <person name="Joshi V."/>
            <person name="Lee S."/>
            <person name="Lewis L.R."/>
            <person name="Nazareth L.V."/>
            <person name="Okwuonu G."/>
            <person name="Santibanez J."/>
            <person name="Warren W.C."/>
            <person name="Mardis E.R."/>
            <person name="Weinstock G.M."/>
            <person name="Wilson R.K."/>
            <person name="Delehaunty K."/>
            <person name="Dooling D."/>
            <person name="Fronik C."/>
            <person name="Fulton L."/>
            <person name="Fulton B."/>
            <person name="Graves T."/>
            <person name="Minx P."/>
            <person name="Sodergren E."/>
            <person name="Birney E."/>
            <person name="Margulies E.H."/>
            <person name="Herrero J."/>
            <person name="Green E.D."/>
            <person name="Haussler D."/>
            <person name="Siepel A."/>
            <person name="Goldman N."/>
            <person name="Pollard K.S."/>
            <person name="Pedersen J.S."/>
            <person name="Lander E.S."/>
            <person name="Kellis M."/>
        </authorList>
    </citation>
    <scope>NUCLEOTIDE SEQUENCE [LARGE SCALE GENOMIC DNA]</scope>
    <source>
        <strain evidence="11 12">Thorbecke inbred</strain>
    </source>
</reference>
<keyword evidence="12" id="KW-1185">Reference proteome</keyword>
<evidence type="ECO:0000256" key="5">
    <source>
        <dbReference type="ARBA" id="ARBA00023136"/>
    </source>
</evidence>
<dbReference type="GeneTree" id="ENSGT00940000163802"/>
<dbReference type="Gene3D" id="2.60.40.3850">
    <property type="match status" value="1"/>
</dbReference>
<dbReference type="PANTHER" id="PTHR23037:SF46">
    <property type="entry name" value="INTERLEUKIN 5 RECEPTOR SUBUNIT ALPHA"/>
    <property type="match status" value="1"/>
</dbReference>
<sequence>MQDMSPPITNLRMEAKPDRLTWDLHGNATNIKCIKDSKQILKAEQDRYCEYHALSLCKVSNYTVRVGNPPFSTWILFPEPDGDSEAAAKNLTCWVHDMTVLTCRWAVGRAAPRGVQYRLSWRVGSGKDLECPRYHVDERGVRVGCRWDDVSRYQGGFLVQVHGASAGARIPCKEDMVDFFQQERLSPPNVTIRCNLTHAFLEWKNVSHFNRRVRYQLSIQRGQGAPVEQIFRDNVNSLDLLHPGTFVVRIRAEAYLAGIRSDWSAPQRFVCDSAGDTLSRVWWAALLIALAMLLALLFMFLLCRRFSVVQKILPPVPNVKDPLWDLGQNYKLVVWDIGQPSPEDCPVAQVQVQETA</sequence>
<protein>
    <recommendedName>
        <fullName evidence="13">Interleukin 3 receptor subunit alpha</fullName>
    </recommendedName>
</protein>
<dbReference type="GO" id="GO:0009897">
    <property type="term" value="C:external side of plasma membrane"/>
    <property type="evidence" value="ECO:0007669"/>
    <property type="project" value="TreeGrafter"/>
</dbReference>